<keyword evidence="2" id="KW-1185">Reference proteome</keyword>
<proteinExistence type="predicted"/>
<sequence length="59" mass="6683">MTENKVAKLGIEPRTFWLYSRCSNQLSYPALVQLMRISTFALVDGILHNTIYTSSGCQD</sequence>
<protein>
    <submittedName>
        <fullName evidence="1">Uncharacterized protein</fullName>
    </submittedName>
</protein>
<comment type="caution">
    <text evidence="1">The sequence shown here is derived from an EMBL/GenBank/DDBJ whole genome shotgun (WGS) entry which is preliminary data.</text>
</comment>
<organism evidence="1 2">
    <name type="scientific">Lentinula lateritia</name>
    <dbReference type="NCBI Taxonomy" id="40482"/>
    <lineage>
        <taxon>Eukaryota</taxon>
        <taxon>Fungi</taxon>
        <taxon>Dikarya</taxon>
        <taxon>Basidiomycota</taxon>
        <taxon>Agaricomycotina</taxon>
        <taxon>Agaricomycetes</taxon>
        <taxon>Agaricomycetidae</taxon>
        <taxon>Agaricales</taxon>
        <taxon>Marasmiineae</taxon>
        <taxon>Omphalotaceae</taxon>
        <taxon>Lentinula</taxon>
    </lineage>
</organism>
<name>A0ABQ8VPS2_9AGAR</name>
<evidence type="ECO:0000313" key="1">
    <source>
        <dbReference type="EMBL" id="KAJ4498398.1"/>
    </source>
</evidence>
<dbReference type="Proteomes" id="UP001150217">
    <property type="component" value="Unassembled WGS sequence"/>
</dbReference>
<dbReference type="EMBL" id="JANVFT010000016">
    <property type="protein sequence ID" value="KAJ4498398.1"/>
    <property type="molecule type" value="Genomic_DNA"/>
</dbReference>
<evidence type="ECO:0000313" key="2">
    <source>
        <dbReference type="Proteomes" id="UP001150217"/>
    </source>
</evidence>
<gene>
    <name evidence="1" type="ORF">C8R41DRAFT_818976</name>
</gene>
<accession>A0ABQ8VPS2</accession>
<reference evidence="1" key="1">
    <citation type="submission" date="2022-08" db="EMBL/GenBank/DDBJ databases">
        <title>A Global Phylogenomic Analysis of the Shiitake Genus Lentinula.</title>
        <authorList>
            <consortium name="DOE Joint Genome Institute"/>
            <person name="Sierra-Patev S."/>
            <person name="Min B."/>
            <person name="Naranjo-Ortiz M."/>
            <person name="Looney B."/>
            <person name="Konkel Z."/>
            <person name="Slot J.C."/>
            <person name="Sakamoto Y."/>
            <person name="Steenwyk J.L."/>
            <person name="Rokas A."/>
            <person name="Carro J."/>
            <person name="Camarero S."/>
            <person name="Ferreira P."/>
            <person name="Molpeceres G."/>
            <person name="Ruiz-Duenas F.J."/>
            <person name="Serrano A."/>
            <person name="Henrissat B."/>
            <person name="Drula E."/>
            <person name="Hughes K.W."/>
            <person name="Mata J.L."/>
            <person name="Ishikawa N.K."/>
            <person name="Vargas-Isla R."/>
            <person name="Ushijima S."/>
            <person name="Smith C.A."/>
            <person name="Ahrendt S."/>
            <person name="Andreopoulos W."/>
            <person name="He G."/>
            <person name="Labutti K."/>
            <person name="Lipzen A."/>
            <person name="Ng V."/>
            <person name="Riley R."/>
            <person name="Sandor L."/>
            <person name="Barry K."/>
            <person name="Martinez A.T."/>
            <person name="Xiao Y."/>
            <person name="Gibbons J.G."/>
            <person name="Terashima K."/>
            <person name="Grigoriev I.V."/>
            <person name="Hibbett D.S."/>
        </authorList>
    </citation>
    <scope>NUCLEOTIDE SEQUENCE</scope>
    <source>
        <strain evidence="1">RHP3577 ss4</strain>
    </source>
</reference>